<evidence type="ECO:0000256" key="1">
    <source>
        <dbReference type="SAM" id="Phobius"/>
    </source>
</evidence>
<organism evidence="2 3">
    <name type="scientific">Tepidibacter hydrothermalis</name>
    <dbReference type="NCBI Taxonomy" id="3036126"/>
    <lineage>
        <taxon>Bacteria</taxon>
        <taxon>Bacillati</taxon>
        <taxon>Bacillota</taxon>
        <taxon>Clostridia</taxon>
        <taxon>Peptostreptococcales</taxon>
        <taxon>Peptostreptococcaceae</taxon>
        <taxon>Tepidibacter</taxon>
    </lineage>
</organism>
<sequence length="48" mass="5310">MRKCTKHLVGLICIAVGISIILSIVLPNWLWMSCFATVLIITGCVCFK</sequence>
<feature type="transmembrane region" description="Helical" evidence="1">
    <location>
        <begin position="30"/>
        <end position="47"/>
    </location>
</feature>
<keyword evidence="1" id="KW-1133">Transmembrane helix</keyword>
<feature type="transmembrane region" description="Helical" evidence="1">
    <location>
        <begin position="7"/>
        <end position="24"/>
    </location>
</feature>
<gene>
    <name evidence="2" type="ORF">P4S50_11915</name>
</gene>
<dbReference type="Proteomes" id="UP001222800">
    <property type="component" value="Chromosome"/>
</dbReference>
<keyword evidence="3" id="KW-1185">Reference proteome</keyword>
<dbReference type="PROSITE" id="PS51257">
    <property type="entry name" value="PROKAR_LIPOPROTEIN"/>
    <property type="match status" value="1"/>
</dbReference>
<proteinExistence type="predicted"/>
<evidence type="ECO:0000313" key="3">
    <source>
        <dbReference type="Proteomes" id="UP001222800"/>
    </source>
</evidence>
<keyword evidence="1" id="KW-0472">Membrane</keyword>
<accession>A0ABY8E872</accession>
<reference evidence="2 3" key="1">
    <citation type="submission" date="2023-03" db="EMBL/GenBank/DDBJ databases">
        <title>Complete genome sequence of Tepidibacter sp. SWIR-1, isolated from a deep-sea hydrothermal vent.</title>
        <authorList>
            <person name="Li X."/>
        </authorList>
    </citation>
    <scope>NUCLEOTIDE SEQUENCE [LARGE SCALE GENOMIC DNA]</scope>
    <source>
        <strain evidence="2 3">SWIR-1</strain>
    </source>
</reference>
<dbReference type="RefSeq" id="WP_277731013.1">
    <property type="nucleotide sequence ID" value="NZ_CP120733.1"/>
</dbReference>
<protein>
    <submittedName>
        <fullName evidence="2">2-oxoglutarate translocator</fullName>
    </submittedName>
</protein>
<evidence type="ECO:0000313" key="2">
    <source>
        <dbReference type="EMBL" id="WFD09092.1"/>
    </source>
</evidence>
<dbReference type="EMBL" id="CP120733">
    <property type="protein sequence ID" value="WFD09092.1"/>
    <property type="molecule type" value="Genomic_DNA"/>
</dbReference>
<name>A0ABY8E872_9FIRM</name>
<keyword evidence="1" id="KW-0812">Transmembrane</keyword>